<dbReference type="OrthoDB" id="106887at2"/>
<evidence type="ECO:0000256" key="1">
    <source>
        <dbReference type="ARBA" id="ARBA00022801"/>
    </source>
</evidence>
<keyword evidence="2" id="KW-0326">Glycosidase</keyword>
<dbReference type="PROSITE" id="PS00928">
    <property type="entry name" value="TREHALASE_2"/>
    <property type="match status" value="1"/>
</dbReference>
<keyword evidence="4" id="KW-1185">Reference proteome</keyword>
<accession>A0A346NR89</accession>
<organism evidence="3 4">
    <name type="scientific">Salinimonas sediminis</name>
    <dbReference type="NCBI Taxonomy" id="2303538"/>
    <lineage>
        <taxon>Bacteria</taxon>
        <taxon>Pseudomonadati</taxon>
        <taxon>Pseudomonadota</taxon>
        <taxon>Gammaproteobacteria</taxon>
        <taxon>Alteromonadales</taxon>
        <taxon>Alteromonadaceae</taxon>
        <taxon>Alteromonas/Salinimonas group</taxon>
        <taxon>Salinimonas</taxon>
    </lineage>
</organism>
<dbReference type="EMBL" id="CP031769">
    <property type="protein sequence ID" value="AXR08046.1"/>
    <property type="molecule type" value="Genomic_DNA"/>
</dbReference>
<gene>
    <name evidence="3" type="primary">treF</name>
    <name evidence="3" type="ORF">D0Y50_17830</name>
</gene>
<dbReference type="AlphaFoldDB" id="A0A346NR89"/>
<evidence type="ECO:0000313" key="4">
    <source>
        <dbReference type="Proteomes" id="UP000262073"/>
    </source>
</evidence>
<dbReference type="Gene3D" id="1.50.10.10">
    <property type="match status" value="1"/>
</dbReference>
<dbReference type="InterPro" id="IPR012341">
    <property type="entry name" value="6hp_glycosidase-like_sf"/>
</dbReference>
<name>A0A346NR89_9ALTE</name>
<reference evidence="3 4" key="1">
    <citation type="submission" date="2018-08" db="EMBL/GenBank/DDBJ databases">
        <title>Salinimonas sediminis sp. nov., a piezophilic bacterium isolated from a deep-sea sediment sample from the New Britain Trench.</title>
        <authorList>
            <person name="Cao J."/>
        </authorList>
    </citation>
    <scope>NUCLEOTIDE SEQUENCE [LARGE SCALE GENOMIC DNA]</scope>
    <source>
        <strain evidence="3 4">N102</strain>
    </source>
</reference>
<dbReference type="InterPro" id="IPR018232">
    <property type="entry name" value="Glyco_hydro_37_CS"/>
</dbReference>
<keyword evidence="1" id="KW-0378">Hydrolase</keyword>
<protein>
    <submittedName>
        <fullName evidence="3">Alpha,alpha-trehalase TreF</fullName>
    </submittedName>
</protein>
<proteinExistence type="predicted"/>
<dbReference type="PANTHER" id="PTHR23403">
    <property type="entry name" value="TREHALASE"/>
    <property type="match status" value="1"/>
</dbReference>
<dbReference type="InterPro" id="IPR008928">
    <property type="entry name" value="6-hairpin_glycosidase_sf"/>
</dbReference>
<dbReference type="NCBIfam" id="NF009773">
    <property type="entry name" value="PRK13270.1"/>
    <property type="match status" value="1"/>
</dbReference>
<dbReference type="PRINTS" id="PR00744">
    <property type="entry name" value="GLHYDRLASE37"/>
</dbReference>
<evidence type="ECO:0000256" key="2">
    <source>
        <dbReference type="ARBA" id="ARBA00023295"/>
    </source>
</evidence>
<dbReference type="Proteomes" id="UP000262073">
    <property type="component" value="Chromosome"/>
</dbReference>
<dbReference type="GO" id="GO:0005993">
    <property type="term" value="P:trehalose catabolic process"/>
    <property type="evidence" value="ECO:0007669"/>
    <property type="project" value="TreeGrafter"/>
</dbReference>
<dbReference type="KEGG" id="salm:D0Y50_17830"/>
<dbReference type="PANTHER" id="PTHR23403:SF1">
    <property type="entry name" value="TREHALASE"/>
    <property type="match status" value="1"/>
</dbReference>
<dbReference type="InterPro" id="IPR001661">
    <property type="entry name" value="Glyco_hydro_37"/>
</dbReference>
<dbReference type="SUPFAM" id="SSF48208">
    <property type="entry name" value="Six-hairpin glycosidases"/>
    <property type="match status" value="1"/>
</dbReference>
<sequence>MQQNITDWHTVLPFFASELFAQVQQAGLFEDSKTFADVTVKSSWQEVIAAFAHEQHIPGFTLKAFVNKHFVLPEPVAPLENVQRTTPLAYVESMWNALTRQPDASPAGHSPKNSLIALAKPYIVPGGRFREIYYWDSYFTALGLMDAGREDMVINMLDNFVDLIAEVGCIPNGNRAYYHTRSQPPVLALMYHLVAARLSPAQSAKVNAALHQEYAFWMEGEASLSDTHVAHKRVVRMPDGKVLNRYYDNSATPRPESWREDIHTAKALGASSNEFYRHIRAACESGWDFSSRWLAEPTSLASIRTTEIVPVDLNALLYTLEQTLSELSQTPADKQHYQERATARQQAIQAYLWQQEYFYDYHYPSQRTTNVISAAAMVPLFTGLATTAQAKAVKNTLVAQLLKPGGVVTTALATSQQWDTPNGWAPLQFFTTHGLIRYGYDSLAADIMQRFVTTVERQFAESGVMMEKYNVCEPELTASGGEYAVQLGFGWTNGVYKRFKNLLGQDRRAGY</sequence>
<dbReference type="RefSeq" id="WP_117318270.1">
    <property type="nucleotide sequence ID" value="NZ_CP031769.1"/>
</dbReference>
<dbReference type="GO" id="GO:0004555">
    <property type="term" value="F:alpha,alpha-trehalase activity"/>
    <property type="evidence" value="ECO:0007669"/>
    <property type="project" value="InterPro"/>
</dbReference>
<dbReference type="PROSITE" id="PS00927">
    <property type="entry name" value="TREHALASE_1"/>
    <property type="match status" value="1"/>
</dbReference>
<evidence type="ECO:0000313" key="3">
    <source>
        <dbReference type="EMBL" id="AXR08046.1"/>
    </source>
</evidence>
<dbReference type="Pfam" id="PF01204">
    <property type="entry name" value="Trehalase"/>
    <property type="match status" value="1"/>
</dbReference>